<dbReference type="GO" id="GO:0005777">
    <property type="term" value="C:peroxisome"/>
    <property type="evidence" value="ECO:0007669"/>
    <property type="project" value="UniProtKB-SubCell"/>
</dbReference>
<dbReference type="SUPFAM" id="SSF56801">
    <property type="entry name" value="Acetyl-CoA synthetase-like"/>
    <property type="match status" value="1"/>
</dbReference>
<evidence type="ECO:0000313" key="7">
    <source>
        <dbReference type="EMBL" id="KAK5639862.1"/>
    </source>
</evidence>
<keyword evidence="8" id="KW-1185">Reference proteome</keyword>
<evidence type="ECO:0000256" key="3">
    <source>
        <dbReference type="ARBA" id="ARBA00022598"/>
    </source>
</evidence>
<dbReference type="Gene3D" id="3.40.50.12780">
    <property type="entry name" value="N-terminal domain of ligase-like"/>
    <property type="match status" value="1"/>
</dbReference>
<evidence type="ECO:0000259" key="5">
    <source>
        <dbReference type="Pfam" id="PF00501"/>
    </source>
</evidence>
<feature type="domain" description="AMP-dependent synthetase/ligase" evidence="5">
    <location>
        <begin position="21"/>
        <end position="380"/>
    </location>
</feature>
<protein>
    <submittedName>
        <fullName evidence="7">Uncharacterized protein</fullName>
    </submittedName>
</protein>
<comment type="subcellular location">
    <subcellularLocation>
        <location evidence="1">Peroxisome</location>
    </subcellularLocation>
</comment>
<evidence type="ECO:0000259" key="6">
    <source>
        <dbReference type="Pfam" id="PF13193"/>
    </source>
</evidence>
<sequence>MPDPPMITDQRGIGHVYFESMLKYREKIAQVDGHTGEEETYESLLKRSIRTAITMQNMGIKPGDFVSMCTVNDMDACVVYIASLFIGAIMANLDVNMSTQEIIFFLNQFSPKIIFATPNSESVIQEVIRDLSGEITLVVFGETELNLRFADFTRRYENEDKFKPREVDNLEETAFVVFSSGTTDRPKGICHSHLAMVSHNYKEEGCYTFATFHSPRMSVFNRFIHDTIRYGFKRVLFRGFDLEDPWKVLNYKVDFMLLPPIASRAFLKIRKLDHLDLENLKMMMVGGNHSSKEHTMGLRTILPKTNVVQGYGQTEVFSRILKFSEDQRELSLSQKYPDSVGLPSKGICYKVVNVETEEVLGPNQEGELRLKTKHLMKGYYNDESIDFLDCEGWYRTGDLAYYNEDRCFFITGRAKETFKYRYHHIYPKEIEDVLLTHPSVQNAAVLSVAHEEDGNRPIAVVELNTNEPEVTPDEIIKYIDERVDDKYRLRGGVKIIKQFPLTPSFKINLSKLKEMLKNNLI</sequence>
<feature type="domain" description="AMP-binding enzyme C-terminal" evidence="6">
    <location>
        <begin position="429"/>
        <end position="506"/>
    </location>
</feature>
<keyword evidence="4" id="KW-0576">Peroxisome</keyword>
<dbReference type="InterPro" id="IPR042099">
    <property type="entry name" value="ANL_N_sf"/>
</dbReference>
<evidence type="ECO:0000256" key="1">
    <source>
        <dbReference type="ARBA" id="ARBA00004275"/>
    </source>
</evidence>
<dbReference type="AlphaFoldDB" id="A0AAN7ZEP6"/>
<dbReference type="EMBL" id="JAVRBK010000008">
    <property type="protein sequence ID" value="KAK5639862.1"/>
    <property type="molecule type" value="Genomic_DNA"/>
</dbReference>
<comment type="similarity">
    <text evidence="2">Belongs to the ATP-dependent AMP-binding enzyme family.</text>
</comment>
<organism evidence="7 8">
    <name type="scientific">Pyrocoelia pectoralis</name>
    <dbReference type="NCBI Taxonomy" id="417401"/>
    <lineage>
        <taxon>Eukaryota</taxon>
        <taxon>Metazoa</taxon>
        <taxon>Ecdysozoa</taxon>
        <taxon>Arthropoda</taxon>
        <taxon>Hexapoda</taxon>
        <taxon>Insecta</taxon>
        <taxon>Pterygota</taxon>
        <taxon>Neoptera</taxon>
        <taxon>Endopterygota</taxon>
        <taxon>Coleoptera</taxon>
        <taxon>Polyphaga</taxon>
        <taxon>Elateriformia</taxon>
        <taxon>Elateroidea</taxon>
        <taxon>Lampyridae</taxon>
        <taxon>Lampyrinae</taxon>
        <taxon>Pyrocoelia</taxon>
    </lineage>
</organism>
<evidence type="ECO:0000256" key="2">
    <source>
        <dbReference type="ARBA" id="ARBA00006432"/>
    </source>
</evidence>
<evidence type="ECO:0000313" key="8">
    <source>
        <dbReference type="Proteomes" id="UP001329430"/>
    </source>
</evidence>
<comment type="caution">
    <text evidence="7">The sequence shown here is derived from an EMBL/GenBank/DDBJ whole genome shotgun (WGS) entry which is preliminary data.</text>
</comment>
<dbReference type="PANTHER" id="PTHR24096">
    <property type="entry name" value="LONG-CHAIN-FATTY-ACID--COA LIGASE"/>
    <property type="match status" value="1"/>
</dbReference>
<dbReference type="Gene3D" id="3.30.300.30">
    <property type="match status" value="1"/>
</dbReference>
<dbReference type="Pfam" id="PF00501">
    <property type="entry name" value="AMP-binding"/>
    <property type="match status" value="1"/>
</dbReference>
<keyword evidence="3" id="KW-0436">Ligase</keyword>
<dbReference type="InterPro" id="IPR000873">
    <property type="entry name" value="AMP-dep_synth/lig_dom"/>
</dbReference>
<dbReference type="GO" id="GO:0016405">
    <property type="term" value="F:CoA-ligase activity"/>
    <property type="evidence" value="ECO:0007669"/>
    <property type="project" value="TreeGrafter"/>
</dbReference>
<evidence type="ECO:0000256" key="4">
    <source>
        <dbReference type="ARBA" id="ARBA00023140"/>
    </source>
</evidence>
<name>A0AAN7ZEP6_9COLE</name>
<dbReference type="InterPro" id="IPR025110">
    <property type="entry name" value="AMP-bd_C"/>
</dbReference>
<dbReference type="Proteomes" id="UP001329430">
    <property type="component" value="Chromosome 8"/>
</dbReference>
<dbReference type="InterPro" id="IPR045851">
    <property type="entry name" value="AMP-bd_C_sf"/>
</dbReference>
<accession>A0AAN7ZEP6</accession>
<dbReference type="PANTHER" id="PTHR24096:SF149">
    <property type="entry name" value="AMP-BINDING DOMAIN-CONTAINING PROTEIN-RELATED"/>
    <property type="match status" value="1"/>
</dbReference>
<proteinExistence type="inferred from homology"/>
<dbReference type="Pfam" id="PF13193">
    <property type="entry name" value="AMP-binding_C"/>
    <property type="match status" value="1"/>
</dbReference>
<reference evidence="7 8" key="1">
    <citation type="journal article" date="2024" name="Insects">
        <title>An Improved Chromosome-Level Genome Assembly of the Firefly Pyrocoelia pectoralis.</title>
        <authorList>
            <person name="Fu X."/>
            <person name="Meyer-Rochow V.B."/>
            <person name="Ballantyne L."/>
            <person name="Zhu X."/>
        </authorList>
    </citation>
    <scope>NUCLEOTIDE SEQUENCE [LARGE SCALE GENOMIC DNA]</scope>
    <source>
        <strain evidence="7">XCY_ONT2</strain>
    </source>
</reference>
<gene>
    <name evidence="7" type="ORF">RI129_010673</name>
</gene>